<keyword evidence="3" id="KW-1185">Reference proteome</keyword>
<accession>W2SQ56</accession>
<evidence type="ECO:0000313" key="2">
    <source>
        <dbReference type="EMBL" id="ETN71658.1"/>
    </source>
</evidence>
<dbReference type="OrthoDB" id="5864871at2759"/>
<feature type="compositionally biased region" description="Low complexity" evidence="1">
    <location>
        <begin position="37"/>
        <end position="52"/>
    </location>
</feature>
<sequence length="187" mass="20654">MKRCISADTSFKPKPMENMAANGYLNRTNEYSYRKAPSVTPTRTTTSSVSRYSTDRNSFLSPSPTPQPHTPRAERPWRQRLAESSRIRASLGDDVSASYVAARSAYARSRSSRRGSLTQTSGDELSQSVDRLRNYISASGVRSVCGGASLGRYSAISRPGLNLASVPSFCFRTICTNYELRMKFDPG</sequence>
<dbReference type="AlphaFoldDB" id="W2SQ56"/>
<evidence type="ECO:0000313" key="3">
    <source>
        <dbReference type="Proteomes" id="UP000053676"/>
    </source>
</evidence>
<dbReference type="EMBL" id="KI667482">
    <property type="protein sequence ID" value="ETN71658.1"/>
    <property type="molecule type" value="Genomic_DNA"/>
</dbReference>
<evidence type="ECO:0000256" key="1">
    <source>
        <dbReference type="SAM" id="MobiDB-lite"/>
    </source>
</evidence>
<feature type="region of interest" description="Disordered" evidence="1">
    <location>
        <begin position="34"/>
        <end position="79"/>
    </location>
</feature>
<reference evidence="3" key="1">
    <citation type="journal article" date="2014" name="Nat. Genet.">
        <title>Genome of the human hookworm Necator americanus.</title>
        <authorList>
            <person name="Tang Y.T."/>
            <person name="Gao X."/>
            <person name="Rosa B.A."/>
            <person name="Abubucker S."/>
            <person name="Hallsworth-Pepin K."/>
            <person name="Martin J."/>
            <person name="Tyagi R."/>
            <person name="Heizer E."/>
            <person name="Zhang X."/>
            <person name="Bhonagiri-Palsikar V."/>
            <person name="Minx P."/>
            <person name="Warren W.C."/>
            <person name="Wang Q."/>
            <person name="Zhan B."/>
            <person name="Hotez P.J."/>
            <person name="Sternberg P.W."/>
            <person name="Dougall A."/>
            <person name="Gaze S.T."/>
            <person name="Mulvenna J."/>
            <person name="Sotillo J."/>
            <person name="Ranganathan S."/>
            <person name="Rabelo E.M."/>
            <person name="Wilson R.K."/>
            <person name="Felgner P.L."/>
            <person name="Bethony J."/>
            <person name="Hawdon J.M."/>
            <person name="Gasser R.B."/>
            <person name="Loukas A."/>
            <person name="Mitreva M."/>
        </authorList>
    </citation>
    <scope>NUCLEOTIDE SEQUENCE [LARGE SCALE GENOMIC DNA]</scope>
</reference>
<proteinExistence type="predicted"/>
<name>W2SQ56_NECAM</name>
<protein>
    <submittedName>
        <fullName evidence="2">Uncharacterized protein</fullName>
    </submittedName>
</protein>
<dbReference type="KEGG" id="nai:NECAME_14147"/>
<dbReference type="Proteomes" id="UP000053676">
    <property type="component" value="Unassembled WGS sequence"/>
</dbReference>
<organism evidence="2 3">
    <name type="scientific">Necator americanus</name>
    <name type="common">Human hookworm</name>
    <dbReference type="NCBI Taxonomy" id="51031"/>
    <lineage>
        <taxon>Eukaryota</taxon>
        <taxon>Metazoa</taxon>
        <taxon>Ecdysozoa</taxon>
        <taxon>Nematoda</taxon>
        <taxon>Chromadorea</taxon>
        <taxon>Rhabditida</taxon>
        <taxon>Rhabditina</taxon>
        <taxon>Rhabditomorpha</taxon>
        <taxon>Strongyloidea</taxon>
        <taxon>Ancylostomatidae</taxon>
        <taxon>Bunostominae</taxon>
        <taxon>Necator</taxon>
    </lineage>
</organism>
<gene>
    <name evidence="2" type="ORF">NECAME_14147</name>
</gene>